<dbReference type="EMBL" id="LMYN01000025">
    <property type="protein sequence ID" value="KSA02537.1"/>
    <property type="molecule type" value="Genomic_DNA"/>
</dbReference>
<dbReference type="Proteomes" id="UP000054251">
    <property type="component" value="Unassembled WGS sequence"/>
</dbReference>
<sequence length="508" mass="57991">MLANTNLNFYDGKLNTYREIGKKRIQSGDLRPQHSQYSQSAPATRYPLRMARSFNDSPNVVTSKGCLTSKSHSNTLQLNLIYDKHAQFKRNCENFEIFVNECKKRRELQSNFHDCNNTSWTQVQYFGNRNEGIESCTISSNNSEHHKLVRSLLSSSHLIRNATGQSNENAKKKAMRGYSVSPMRTARSLGKTNSTREFASRFSSNSKPPRSIRLHASEPSSFFEIESEDSSDLAEESPILYNDIQATITTPHHPPFLLQTGNNQNGHLKSSIFFSQNNTSLTRTDYFQEYMEERIARWRPGNSQFNVEATMEGKHPYQQEHFEFEAKAAKMRPYNPFMALKTWFNGKGAIPDLENQTQSISHSNTHKKTNELTQDTLGIQLPEISERLRKIEFKVNSSNSIIPKPYKPGECSHIAKGLRDTSTKQESTPIDGPTYTPKALPFSDYDLNFETKDCFSSHKTEHGSNAIIDSMDEDIRYLLNGFDNFLADCFRSFWNACSSTGKMCFNPT</sequence>
<dbReference type="OrthoDB" id="3984304at2759"/>
<dbReference type="RefSeq" id="XP_015468639.1">
    <property type="nucleotide sequence ID" value="XM_015610542.1"/>
</dbReference>
<feature type="compositionally biased region" description="Polar residues" evidence="1">
    <location>
        <begin position="190"/>
        <end position="208"/>
    </location>
</feature>
<evidence type="ECO:0000313" key="2">
    <source>
        <dbReference type="EMBL" id="KSA02537.1"/>
    </source>
</evidence>
<keyword evidence="3" id="KW-1185">Reference proteome</keyword>
<evidence type="ECO:0000256" key="1">
    <source>
        <dbReference type="SAM" id="MobiDB-lite"/>
    </source>
</evidence>
<dbReference type="GeneID" id="26838721"/>
<name>A0A0V1Q236_9ASCO</name>
<accession>A0A0V1Q236</accession>
<dbReference type="AlphaFoldDB" id="A0A0V1Q236"/>
<evidence type="ECO:0000313" key="3">
    <source>
        <dbReference type="Proteomes" id="UP000054251"/>
    </source>
</evidence>
<comment type="caution">
    <text evidence="2">The sequence shown here is derived from an EMBL/GenBank/DDBJ whole genome shotgun (WGS) entry which is preliminary data.</text>
</comment>
<organism evidence="2 3">
    <name type="scientific">Debaryomyces fabryi</name>
    <dbReference type="NCBI Taxonomy" id="58627"/>
    <lineage>
        <taxon>Eukaryota</taxon>
        <taxon>Fungi</taxon>
        <taxon>Dikarya</taxon>
        <taxon>Ascomycota</taxon>
        <taxon>Saccharomycotina</taxon>
        <taxon>Pichiomycetes</taxon>
        <taxon>Debaryomycetaceae</taxon>
        <taxon>Debaryomyces</taxon>
    </lineage>
</organism>
<protein>
    <submittedName>
        <fullName evidence="2">Uncharacterized protein</fullName>
    </submittedName>
</protein>
<gene>
    <name evidence="2" type="ORF">AC631_01712</name>
</gene>
<proteinExistence type="predicted"/>
<feature type="region of interest" description="Disordered" evidence="1">
    <location>
        <begin position="186"/>
        <end position="213"/>
    </location>
</feature>
<reference evidence="2 3" key="1">
    <citation type="submission" date="2015-11" db="EMBL/GenBank/DDBJ databases">
        <title>The genome of Debaryomyces fabryi.</title>
        <authorList>
            <person name="Tafer H."/>
            <person name="Lopandic K."/>
        </authorList>
    </citation>
    <scope>NUCLEOTIDE SEQUENCE [LARGE SCALE GENOMIC DNA]</scope>
    <source>
        <strain evidence="2 3">CBS 789</strain>
    </source>
</reference>